<dbReference type="Proteomes" id="UP001434883">
    <property type="component" value="Unassembled WGS sequence"/>
</dbReference>
<dbReference type="EMBL" id="JAHRIN010079322">
    <property type="protein sequence ID" value="MEQ2219426.1"/>
    <property type="molecule type" value="Genomic_DNA"/>
</dbReference>
<gene>
    <name evidence="1" type="ORF">XENOCAPTIV_017738</name>
</gene>
<evidence type="ECO:0000313" key="2">
    <source>
        <dbReference type="Proteomes" id="UP001434883"/>
    </source>
</evidence>
<accession>A0ABV0SHX4</accession>
<proteinExistence type="predicted"/>
<evidence type="ECO:0008006" key="3">
    <source>
        <dbReference type="Google" id="ProtNLM"/>
    </source>
</evidence>
<feature type="non-terminal residue" evidence="1">
    <location>
        <position position="1"/>
    </location>
</feature>
<organism evidence="1 2">
    <name type="scientific">Xenoophorus captivus</name>
    <dbReference type="NCBI Taxonomy" id="1517983"/>
    <lineage>
        <taxon>Eukaryota</taxon>
        <taxon>Metazoa</taxon>
        <taxon>Chordata</taxon>
        <taxon>Craniata</taxon>
        <taxon>Vertebrata</taxon>
        <taxon>Euteleostomi</taxon>
        <taxon>Actinopterygii</taxon>
        <taxon>Neopterygii</taxon>
        <taxon>Teleostei</taxon>
        <taxon>Neoteleostei</taxon>
        <taxon>Acanthomorphata</taxon>
        <taxon>Ovalentaria</taxon>
        <taxon>Atherinomorphae</taxon>
        <taxon>Cyprinodontiformes</taxon>
        <taxon>Goodeidae</taxon>
        <taxon>Xenoophorus</taxon>
    </lineage>
</organism>
<name>A0ABV0SHX4_9TELE</name>
<evidence type="ECO:0000313" key="1">
    <source>
        <dbReference type="EMBL" id="MEQ2219426.1"/>
    </source>
</evidence>
<comment type="caution">
    <text evidence="1">The sequence shown here is derived from an EMBL/GenBank/DDBJ whole genome shotgun (WGS) entry which is preliminary data.</text>
</comment>
<keyword evidence="2" id="KW-1185">Reference proteome</keyword>
<protein>
    <recommendedName>
        <fullName evidence="3">Secreted protein</fullName>
    </recommendedName>
</protein>
<sequence length="102" mass="11372">VSLTPAWTLMTICGFTFSFRIITSTTGFLLSTLPVRPALQLSEPSGLHLRCRQTNHNSFSTHLSLPSFPTDFSPPRRIILQTTKLPVSPHWCFPPDLNTCSS</sequence>
<reference evidence="1 2" key="1">
    <citation type="submission" date="2021-06" db="EMBL/GenBank/DDBJ databases">
        <authorList>
            <person name="Palmer J.M."/>
        </authorList>
    </citation>
    <scope>NUCLEOTIDE SEQUENCE [LARGE SCALE GENOMIC DNA]</scope>
    <source>
        <strain evidence="1 2">XC_2019</strain>
        <tissue evidence="1">Muscle</tissue>
    </source>
</reference>